<dbReference type="InterPro" id="IPR015414">
    <property type="entry name" value="TMEM64"/>
</dbReference>
<comment type="caution">
    <text evidence="9">The sequence shown here is derived from an EMBL/GenBank/DDBJ whole genome shotgun (WGS) entry which is preliminary data.</text>
</comment>
<dbReference type="Proteomes" id="UP001524501">
    <property type="component" value="Unassembled WGS sequence"/>
</dbReference>
<evidence type="ECO:0000256" key="3">
    <source>
        <dbReference type="ARBA" id="ARBA00022475"/>
    </source>
</evidence>
<reference evidence="9 10" key="1">
    <citation type="submission" date="2022-07" db="EMBL/GenBank/DDBJ databases">
        <title>Degradation activity of malathion, p-nitrophenol and potential low-temperature adaptation strategy of Rhodococcus sp. FXJ9.536.</title>
        <authorList>
            <person name="Huang J."/>
            <person name="Huang Y."/>
        </authorList>
    </citation>
    <scope>NUCLEOTIDE SEQUENCE [LARGE SCALE GENOMIC DNA]</scope>
    <source>
        <strain evidence="9 10">FXJ9.536</strain>
    </source>
</reference>
<evidence type="ECO:0000256" key="1">
    <source>
        <dbReference type="ARBA" id="ARBA00004651"/>
    </source>
</evidence>
<keyword evidence="6 7" id="KW-0472">Membrane</keyword>
<feature type="transmembrane region" description="Helical" evidence="7">
    <location>
        <begin position="156"/>
        <end position="176"/>
    </location>
</feature>
<organism evidence="9 10">
    <name type="scientific">Rhodococcus tibetensis</name>
    <dbReference type="NCBI Taxonomy" id="2965064"/>
    <lineage>
        <taxon>Bacteria</taxon>
        <taxon>Bacillati</taxon>
        <taxon>Actinomycetota</taxon>
        <taxon>Actinomycetes</taxon>
        <taxon>Mycobacteriales</taxon>
        <taxon>Nocardiaceae</taxon>
        <taxon>Rhodococcus</taxon>
    </lineage>
</organism>
<keyword evidence="10" id="KW-1185">Reference proteome</keyword>
<protein>
    <recommendedName>
        <fullName evidence="7">TVP38/TMEM64 family membrane protein</fullName>
    </recommendedName>
</protein>
<evidence type="ECO:0000256" key="6">
    <source>
        <dbReference type="ARBA" id="ARBA00023136"/>
    </source>
</evidence>
<feature type="transmembrane region" description="Helical" evidence="7">
    <location>
        <begin position="74"/>
        <end position="99"/>
    </location>
</feature>
<comment type="similarity">
    <text evidence="2 7">Belongs to the TVP38/TMEM64 family.</text>
</comment>
<comment type="caution">
    <text evidence="7">Lacks conserved residue(s) required for the propagation of feature annotation.</text>
</comment>
<dbReference type="PANTHER" id="PTHR12677">
    <property type="entry name" value="GOLGI APPARATUS MEMBRANE PROTEIN TVP38-RELATED"/>
    <property type="match status" value="1"/>
</dbReference>
<dbReference type="RefSeq" id="WP_255974531.1">
    <property type="nucleotide sequence ID" value="NZ_JANFQF010000035.1"/>
</dbReference>
<feature type="transmembrane region" description="Helical" evidence="7">
    <location>
        <begin position="41"/>
        <end position="62"/>
    </location>
</feature>
<keyword evidence="4 7" id="KW-0812">Transmembrane</keyword>
<proteinExistence type="inferred from homology"/>
<comment type="subcellular location">
    <subcellularLocation>
        <location evidence="1 7">Cell membrane</location>
        <topology evidence="1 7">Multi-pass membrane protein</topology>
    </subcellularLocation>
</comment>
<keyword evidence="3 7" id="KW-1003">Cell membrane</keyword>
<evidence type="ECO:0000313" key="10">
    <source>
        <dbReference type="Proteomes" id="UP001524501"/>
    </source>
</evidence>
<dbReference type="PANTHER" id="PTHR12677:SF59">
    <property type="entry name" value="GOLGI APPARATUS MEMBRANE PROTEIN TVP38-RELATED"/>
    <property type="match status" value="1"/>
</dbReference>
<evidence type="ECO:0000256" key="2">
    <source>
        <dbReference type="ARBA" id="ARBA00008640"/>
    </source>
</evidence>
<sequence>MPTILRDRRVLATVAVLAVLTVAAALVPRPSTSQVRDWAESMGPAFVLMFFLTQAVLTIAPVPRTVFTLSAGLLFGPAAGVAVTIAATTVSAVLALLLVRTLGRTAVQARLTHPAVKAIDARLARRGWLAVGSLRLIAPAPFALVNYCSGLSAVRLLPYTAATVIGILPGTVAVVLLGDALTGQTNPALMVVTSLCVAVGVAGLLVDTRLPVSPAADSQEAVGTPQHHRAMWHCDVRSSR</sequence>
<accession>A0ABT1QNG6</accession>
<gene>
    <name evidence="9" type="ORF">NOF53_26430</name>
</gene>
<keyword evidence="5 7" id="KW-1133">Transmembrane helix</keyword>
<dbReference type="Pfam" id="PF09335">
    <property type="entry name" value="VTT_dom"/>
    <property type="match status" value="1"/>
</dbReference>
<dbReference type="InterPro" id="IPR032816">
    <property type="entry name" value="VTT_dom"/>
</dbReference>
<evidence type="ECO:0000256" key="7">
    <source>
        <dbReference type="RuleBase" id="RU366058"/>
    </source>
</evidence>
<feature type="domain" description="VTT" evidence="8">
    <location>
        <begin position="62"/>
        <end position="179"/>
    </location>
</feature>
<evidence type="ECO:0000259" key="8">
    <source>
        <dbReference type="Pfam" id="PF09335"/>
    </source>
</evidence>
<evidence type="ECO:0000256" key="5">
    <source>
        <dbReference type="ARBA" id="ARBA00022989"/>
    </source>
</evidence>
<feature type="transmembrane region" description="Helical" evidence="7">
    <location>
        <begin position="188"/>
        <end position="206"/>
    </location>
</feature>
<dbReference type="EMBL" id="JANFQF010000035">
    <property type="protein sequence ID" value="MCQ4122650.1"/>
    <property type="molecule type" value="Genomic_DNA"/>
</dbReference>
<evidence type="ECO:0000313" key="9">
    <source>
        <dbReference type="EMBL" id="MCQ4122650.1"/>
    </source>
</evidence>
<name>A0ABT1QNG6_9NOCA</name>
<evidence type="ECO:0000256" key="4">
    <source>
        <dbReference type="ARBA" id="ARBA00022692"/>
    </source>
</evidence>